<dbReference type="AlphaFoldDB" id="A0A328UD20"/>
<dbReference type="InterPro" id="IPR027469">
    <property type="entry name" value="Cation_efflux_TMD_sf"/>
</dbReference>
<evidence type="ECO:0000313" key="10">
    <source>
        <dbReference type="EMBL" id="RAP77946.1"/>
    </source>
</evidence>
<dbReference type="Gene3D" id="3.30.70.1350">
    <property type="entry name" value="Cation efflux protein, cytoplasmic domain"/>
    <property type="match status" value="1"/>
</dbReference>
<dbReference type="Gene3D" id="1.20.1510.10">
    <property type="entry name" value="Cation efflux protein transmembrane domain"/>
    <property type="match status" value="1"/>
</dbReference>
<dbReference type="InterPro" id="IPR050291">
    <property type="entry name" value="CDF_Transporter"/>
</dbReference>
<keyword evidence="11" id="KW-1185">Reference proteome</keyword>
<feature type="transmembrane region" description="Helical" evidence="7">
    <location>
        <begin position="115"/>
        <end position="130"/>
    </location>
</feature>
<dbReference type="SUPFAM" id="SSF160240">
    <property type="entry name" value="Cation efflux protein cytoplasmic domain-like"/>
    <property type="match status" value="1"/>
</dbReference>
<comment type="subcellular location">
    <subcellularLocation>
        <location evidence="1">Membrane</location>
        <topology evidence="1">Multi-pass membrane protein</topology>
    </subcellularLocation>
</comment>
<evidence type="ECO:0000256" key="1">
    <source>
        <dbReference type="ARBA" id="ARBA00004141"/>
    </source>
</evidence>
<feature type="domain" description="Cation efflux protein cytoplasmic" evidence="9">
    <location>
        <begin position="205"/>
        <end position="281"/>
    </location>
</feature>
<feature type="transmembrane region" description="Helical" evidence="7">
    <location>
        <begin position="87"/>
        <end position="109"/>
    </location>
</feature>
<gene>
    <name evidence="10" type="ORF">DL346_05675</name>
</gene>
<organism evidence="10 11">
    <name type="scientific">Paenibacillus montanisoli</name>
    <dbReference type="NCBI Taxonomy" id="2081970"/>
    <lineage>
        <taxon>Bacteria</taxon>
        <taxon>Bacillati</taxon>
        <taxon>Bacillota</taxon>
        <taxon>Bacilli</taxon>
        <taxon>Bacillales</taxon>
        <taxon>Paenibacillaceae</taxon>
        <taxon>Paenibacillus</taxon>
    </lineage>
</organism>
<evidence type="ECO:0000313" key="11">
    <source>
        <dbReference type="Proteomes" id="UP000249260"/>
    </source>
</evidence>
<feature type="transmembrane region" description="Helical" evidence="7">
    <location>
        <begin position="167"/>
        <end position="191"/>
    </location>
</feature>
<dbReference type="OrthoDB" id="9806522at2"/>
<comment type="caution">
    <text evidence="10">The sequence shown here is derived from an EMBL/GenBank/DDBJ whole genome shotgun (WGS) entry which is preliminary data.</text>
</comment>
<name>A0A328UD20_9BACL</name>
<protein>
    <submittedName>
        <fullName evidence="10">Cation diffusion facilitator family transporter</fullName>
    </submittedName>
</protein>
<dbReference type="GO" id="GO:0008324">
    <property type="term" value="F:monoatomic cation transmembrane transporter activity"/>
    <property type="evidence" value="ECO:0007669"/>
    <property type="project" value="InterPro"/>
</dbReference>
<dbReference type="InterPro" id="IPR036837">
    <property type="entry name" value="Cation_efflux_CTD_sf"/>
</dbReference>
<proteinExistence type="inferred from homology"/>
<evidence type="ECO:0000256" key="4">
    <source>
        <dbReference type="ARBA" id="ARBA00022692"/>
    </source>
</evidence>
<evidence type="ECO:0000259" key="8">
    <source>
        <dbReference type="Pfam" id="PF01545"/>
    </source>
</evidence>
<dbReference type="Proteomes" id="UP000249260">
    <property type="component" value="Unassembled WGS sequence"/>
</dbReference>
<evidence type="ECO:0000259" key="9">
    <source>
        <dbReference type="Pfam" id="PF16916"/>
    </source>
</evidence>
<sequence length="303" mass="32144">MTATQRYANAESAAWTGLIGNVCIAAMKGGIGVLAGSQSLMADACRSASDAAASFVSLTGVRRCRQLGSPHAPVPAARGRAEAATGVMASILLMILGLEIGISAIKSIADGVDEGPGWPAAAVVILAFLLKEIRFPNKERGADLYASLAALVGTGGALLGKPLGMPVLYYLDPAASLIIVVIVFTSGYRVASASVMRSRFLEVEPADLSELKAVVLRMEGVISVEVLRAREHGHYAVAEVVICVNPRISVLEGNEIAKRVKYFLMKRFSHMTEVAVHVEPYDPGYPYKTNHDPSQEQLPTLLQ</sequence>
<dbReference type="PANTHER" id="PTHR43840:SF15">
    <property type="entry name" value="MITOCHONDRIAL METAL TRANSPORTER 1-RELATED"/>
    <property type="match status" value="1"/>
</dbReference>
<keyword evidence="3" id="KW-0813">Transport</keyword>
<accession>A0A328UD20</accession>
<dbReference type="InterPro" id="IPR002524">
    <property type="entry name" value="Cation_efflux"/>
</dbReference>
<dbReference type="RefSeq" id="WP_112881069.1">
    <property type="nucleotide sequence ID" value="NZ_QLUW01000001.1"/>
</dbReference>
<dbReference type="NCBIfam" id="TIGR01297">
    <property type="entry name" value="CDF"/>
    <property type="match status" value="1"/>
</dbReference>
<dbReference type="InterPro" id="IPR027470">
    <property type="entry name" value="Cation_efflux_CTD"/>
</dbReference>
<evidence type="ECO:0000256" key="6">
    <source>
        <dbReference type="ARBA" id="ARBA00023136"/>
    </source>
</evidence>
<reference evidence="10 11" key="1">
    <citation type="submission" date="2018-06" db="EMBL/GenBank/DDBJ databases">
        <title>Paenibacillus montanisoli sp. nov., isolated from mountain area soil.</title>
        <authorList>
            <person name="Wu M."/>
        </authorList>
    </citation>
    <scope>NUCLEOTIDE SEQUENCE [LARGE SCALE GENOMIC DNA]</scope>
    <source>
        <strain evidence="10 11">RA17</strain>
    </source>
</reference>
<feature type="domain" description="Cation efflux protein transmembrane" evidence="8">
    <location>
        <begin position="16"/>
        <end position="195"/>
    </location>
</feature>
<evidence type="ECO:0000256" key="2">
    <source>
        <dbReference type="ARBA" id="ARBA00008114"/>
    </source>
</evidence>
<keyword evidence="6 7" id="KW-0472">Membrane</keyword>
<keyword evidence="4 7" id="KW-0812">Transmembrane</keyword>
<dbReference type="Pfam" id="PF01545">
    <property type="entry name" value="Cation_efflux"/>
    <property type="match status" value="1"/>
</dbReference>
<evidence type="ECO:0000256" key="5">
    <source>
        <dbReference type="ARBA" id="ARBA00022989"/>
    </source>
</evidence>
<feature type="transmembrane region" description="Helical" evidence="7">
    <location>
        <begin position="142"/>
        <end position="161"/>
    </location>
</feature>
<dbReference type="EMBL" id="QLUW01000001">
    <property type="protein sequence ID" value="RAP77946.1"/>
    <property type="molecule type" value="Genomic_DNA"/>
</dbReference>
<dbReference type="Pfam" id="PF16916">
    <property type="entry name" value="ZT_dimer"/>
    <property type="match status" value="1"/>
</dbReference>
<dbReference type="InterPro" id="IPR058533">
    <property type="entry name" value="Cation_efflux_TM"/>
</dbReference>
<dbReference type="PANTHER" id="PTHR43840">
    <property type="entry name" value="MITOCHONDRIAL METAL TRANSPORTER 1-RELATED"/>
    <property type="match status" value="1"/>
</dbReference>
<comment type="similarity">
    <text evidence="2">Belongs to the cation diffusion facilitator (CDF) transporter (TC 2.A.4) family.</text>
</comment>
<evidence type="ECO:0000256" key="3">
    <source>
        <dbReference type="ARBA" id="ARBA00022448"/>
    </source>
</evidence>
<evidence type="ECO:0000256" key="7">
    <source>
        <dbReference type="SAM" id="Phobius"/>
    </source>
</evidence>
<dbReference type="SUPFAM" id="SSF161111">
    <property type="entry name" value="Cation efflux protein transmembrane domain-like"/>
    <property type="match status" value="1"/>
</dbReference>
<keyword evidence="5 7" id="KW-1133">Transmembrane helix</keyword>
<dbReference type="GO" id="GO:0016020">
    <property type="term" value="C:membrane"/>
    <property type="evidence" value="ECO:0007669"/>
    <property type="project" value="UniProtKB-SubCell"/>
</dbReference>